<keyword evidence="3" id="KW-1185">Reference proteome</keyword>
<gene>
    <name evidence="2" type="ORF">QM524_12430</name>
</gene>
<comment type="caution">
    <text evidence="2">The sequence shown here is derived from an EMBL/GenBank/DDBJ whole genome shotgun (WGS) entry which is preliminary data.</text>
</comment>
<feature type="domain" description="SnoaL-like" evidence="1">
    <location>
        <begin position="32"/>
        <end position="134"/>
    </location>
</feature>
<dbReference type="Pfam" id="PF12680">
    <property type="entry name" value="SnoaL_2"/>
    <property type="match status" value="1"/>
</dbReference>
<proteinExistence type="predicted"/>
<dbReference type="InterPro" id="IPR032710">
    <property type="entry name" value="NTF2-like_dom_sf"/>
</dbReference>
<dbReference type="Proteomes" id="UP001236507">
    <property type="component" value="Unassembled WGS sequence"/>
</dbReference>
<evidence type="ECO:0000313" key="2">
    <source>
        <dbReference type="EMBL" id="MDI9860019.1"/>
    </source>
</evidence>
<organism evidence="2 3">
    <name type="scientific">Flectobacillus roseus</name>
    <dbReference type="NCBI Taxonomy" id="502259"/>
    <lineage>
        <taxon>Bacteria</taxon>
        <taxon>Pseudomonadati</taxon>
        <taxon>Bacteroidota</taxon>
        <taxon>Cytophagia</taxon>
        <taxon>Cytophagales</taxon>
        <taxon>Flectobacillaceae</taxon>
        <taxon>Flectobacillus</taxon>
    </lineage>
</organism>
<dbReference type="Gene3D" id="3.10.450.50">
    <property type="match status" value="1"/>
</dbReference>
<name>A0ABT6Y973_9BACT</name>
<evidence type="ECO:0000259" key="1">
    <source>
        <dbReference type="Pfam" id="PF12680"/>
    </source>
</evidence>
<evidence type="ECO:0000313" key="3">
    <source>
        <dbReference type="Proteomes" id="UP001236507"/>
    </source>
</evidence>
<dbReference type="InterPro" id="IPR037401">
    <property type="entry name" value="SnoaL-like"/>
</dbReference>
<dbReference type="RefSeq" id="WP_283344847.1">
    <property type="nucleotide sequence ID" value="NZ_JASHIF010000009.1"/>
</dbReference>
<accession>A0ABT6Y973</accession>
<reference evidence="2 3" key="1">
    <citation type="submission" date="2023-05" db="EMBL/GenBank/DDBJ databases">
        <title>Novel species of genus Flectobacillus isolated from stream in China.</title>
        <authorList>
            <person name="Lu H."/>
        </authorList>
    </citation>
    <scope>NUCLEOTIDE SEQUENCE [LARGE SCALE GENOMIC DNA]</scope>
    <source>
        <strain evidence="2 3">KCTC 42575</strain>
    </source>
</reference>
<sequence>MKNLFVILSLSVFWGCQSQKEDANKQKSEVFVKTYFEHFNRHDFKAMAAMYVDSAEFKDPSFGTGIVKQSQQQTVVKYTELAKMFPDLRDSVISIYPSDTNHIIVEFISKGSMPSSKFELPICTIFTLQNGKITKDFTYYNNQ</sequence>
<dbReference type="EMBL" id="JASHIF010000009">
    <property type="protein sequence ID" value="MDI9860019.1"/>
    <property type="molecule type" value="Genomic_DNA"/>
</dbReference>
<dbReference type="SUPFAM" id="SSF54427">
    <property type="entry name" value="NTF2-like"/>
    <property type="match status" value="1"/>
</dbReference>
<protein>
    <submittedName>
        <fullName evidence="2">Nuclear transport factor 2 family protein</fullName>
    </submittedName>
</protein>